<evidence type="ECO:0000259" key="6">
    <source>
        <dbReference type="Pfam" id="PF04932"/>
    </source>
</evidence>
<proteinExistence type="predicted"/>
<dbReference type="GO" id="GO:0016874">
    <property type="term" value="F:ligase activity"/>
    <property type="evidence" value="ECO:0007669"/>
    <property type="project" value="UniProtKB-KW"/>
</dbReference>
<feature type="transmembrane region" description="Helical" evidence="5">
    <location>
        <begin position="357"/>
        <end position="377"/>
    </location>
</feature>
<gene>
    <name evidence="7" type="ORF">Q2362_07450</name>
</gene>
<feature type="transmembrane region" description="Helical" evidence="5">
    <location>
        <begin position="324"/>
        <end position="348"/>
    </location>
</feature>
<feature type="domain" description="O-antigen ligase-related" evidence="6">
    <location>
        <begin position="190"/>
        <end position="340"/>
    </location>
</feature>
<feature type="transmembrane region" description="Helical" evidence="5">
    <location>
        <begin position="157"/>
        <end position="179"/>
    </location>
</feature>
<dbReference type="EMBL" id="JAULJQ010000009">
    <property type="protein sequence ID" value="MDO2409927.1"/>
    <property type="molecule type" value="Genomic_DNA"/>
</dbReference>
<feature type="transmembrane region" description="Helical" evidence="5">
    <location>
        <begin position="237"/>
        <end position="257"/>
    </location>
</feature>
<feature type="transmembrane region" description="Helical" evidence="5">
    <location>
        <begin position="21"/>
        <end position="40"/>
    </location>
</feature>
<dbReference type="Proteomes" id="UP001171111">
    <property type="component" value="Unassembled WGS sequence"/>
</dbReference>
<reference evidence="7 8" key="1">
    <citation type="submission" date="2023-06" db="EMBL/GenBank/DDBJ databases">
        <title>Campylobacter magnum sp. nov., isolated from cecal contents of domestic pigs (Sus scrofa domesticus).</title>
        <authorList>
            <person name="Papic B."/>
            <person name="Gruntar I."/>
        </authorList>
    </citation>
    <scope>NUCLEOTIDE SEQUENCE [LARGE SCALE GENOMIC DNA]</scope>
    <source>
        <strain evidence="8">34484-21</strain>
    </source>
</reference>
<keyword evidence="4 5" id="KW-0472">Membrane</keyword>
<comment type="caution">
    <text evidence="7">The sequence shown here is derived from an EMBL/GenBank/DDBJ whole genome shotgun (WGS) entry which is preliminary data.</text>
</comment>
<evidence type="ECO:0000256" key="1">
    <source>
        <dbReference type="ARBA" id="ARBA00004141"/>
    </source>
</evidence>
<evidence type="ECO:0000256" key="5">
    <source>
        <dbReference type="SAM" id="Phobius"/>
    </source>
</evidence>
<sequence>MKQATFSQSSLEKTANLENSKAKITLISTFNVLLCVLFFALPISEAVKQIALYALIVLGFYIIWRQKLSFKLDMVGIFLIAYAGFFALSALINAQMKYMLDPIRSVALFLVIYGLGAKNIRLNFVLYCLFGGYLIAFIMASYKVFFAGAQLFELKSIGYVNTSAIYSLFILSIFLCAFWWRLVSRWLCIAAILLSFSGVVLSASRTCIYLLPLLFLLFGFFAINSSKNESKFSWEHLFIMLGVIIALALVAFLLTLLPHERIAYKISLGSGFLSTRLYIFGSAFYTWLEHPFFGIGGAEFLNVDNSIWYPNSPEPHAPHAHNTILHLLSTTGIFTALCYIIFCLFALVKFFKARKSALGLCALLILVLGNIAGLVELQFHSENLLLTMFIFALACSYFKGQKV</sequence>
<dbReference type="PANTHER" id="PTHR37422">
    <property type="entry name" value="TEICHURONIC ACID BIOSYNTHESIS PROTEIN TUAE"/>
    <property type="match status" value="1"/>
</dbReference>
<organism evidence="7 8">
    <name type="scientific">Campylobacter magnus</name>
    <dbReference type="NCBI Taxonomy" id="3026462"/>
    <lineage>
        <taxon>Bacteria</taxon>
        <taxon>Pseudomonadati</taxon>
        <taxon>Campylobacterota</taxon>
        <taxon>Epsilonproteobacteria</taxon>
        <taxon>Campylobacterales</taxon>
        <taxon>Campylobacteraceae</taxon>
        <taxon>Campylobacter</taxon>
    </lineage>
</organism>
<keyword evidence="3 5" id="KW-1133">Transmembrane helix</keyword>
<comment type="subcellular location">
    <subcellularLocation>
        <location evidence="1">Membrane</location>
        <topology evidence="1">Multi-pass membrane protein</topology>
    </subcellularLocation>
</comment>
<dbReference type="InterPro" id="IPR051533">
    <property type="entry name" value="WaaL-like"/>
</dbReference>
<keyword evidence="7" id="KW-0436">Ligase</keyword>
<keyword evidence="8" id="KW-1185">Reference proteome</keyword>
<evidence type="ECO:0000256" key="4">
    <source>
        <dbReference type="ARBA" id="ARBA00023136"/>
    </source>
</evidence>
<dbReference type="RefSeq" id="WP_302244699.1">
    <property type="nucleotide sequence ID" value="NZ_JAULJQ010000009.1"/>
</dbReference>
<evidence type="ECO:0000313" key="7">
    <source>
        <dbReference type="EMBL" id="MDO2409927.1"/>
    </source>
</evidence>
<evidence type="ECO:0000256" key="2">
    <source>
        <dbReference type="ARBA" id="ARBA00022692"/>
    </source>
</evidence>
<name>A0ABT8T865_9BACT</name>
<feature type="transmembrane region" description="Helical" evidence="5">
    <location>
        <begin position="209"/>
        <end position="225"/>
    </location>
</feature>
<evidence type="ECO:0000313" key="8">
    <source>
        <dbReference type="Proteomes" id="UP001171111"/>
    </source>
</evidence>
<feature type="transmembrane region" description="Helical" evidence="5">
    <location>
        <begin position="124"/>
        <end position="145"/>
    </location>
</feature>
<feature type="transmembrane region" description="Helical" evidence="5">
    <location>
        <begin position="46"/>
        <end position="63"/>
    </location>
</feature>
<dbReference type="PANTHER" id="PTHR37422:SF13">
    <property type="entry name" value="LIPOPOLYSACCHARIDE BIOSYNTHESIS PROTEIN PA4999-RELATED"/>
    <property type="match status" value="1"/>
</dbReference>
<protein>
    <submittedName>
        <fullName evidence="7">O-antigen ligase family protein</fullName>
    </submittedName>
</protein>
<dbReference type="InterPro" id="IPR007016">
    <property type="entry name" value="O-antigen_ligase-rel_domated"/>
</dbReference>
<keyword evidence="2 5" id="KW-0812">Transmembrane</keyword>
<accession>A0ABT8T865</accession>
<feature type="transmembrane region" description="Helical" evidence="5">
    <location>
        <begin position="75"/>
        <end position="92"/>
    </location>
</feature>
<evidence type="ECO:0000256" key="3">
    <source>
        <dbReference type="ARBA" id="ARBA00022989"/>
    </source>
</evidence>
<dbReference type="Pfam" id="PF04932">
    <property type="entry name" value="Wzy_C"/>
    <property type="match status" value="1"/>
</dbReference>